<dbReference type="InterPro" id="IPR006685">
    <property type="entry name" value="MscS_channel_2nd"/>
</dbReference>
<dbReference type="PANTHER" id="PTHR30221">
    <property type="entry name" value="SMALL-CONDUCTANCE MECHANOSENSITIVE CHANNEL"/>
    <property type="match status" value="1"/>
</dbReference>
<dbReference type="SUPFAM" id="SSF82689">
    <property type="entry name" value="Mechanosensitive channel protein MscS (YggB), C-terminal domain"/>
    <property type="match status" value="1"/>
</dbReference>
<keyword evidence="12" id="KW-1185">Reference proteome</keyword>
<evidence type="ECO:0000256" key="1">
    <source>
        <dbReference type="ARBA" id="ARBA00004651"/>
    </source>
</evidence>
<dbReference type="InterPro" id="IPR010920">
    <property type="entry name" value="LSM_dom_sf"/>
</dbReference>
<dbReference type="SUPFAM" id="SSF50182">
    <property type="entry name" value="Sm-like ribonucleoproteins"/>
    <property type="match status" value="1"/>
</dbReference>
<dbReference type="RefSeq" id="WP_267647069.1">
    <property type="nucleotide sequence ID" value="NZ_JANHGR010000001.1"/>
</dbReference>
<dbReference type="Gene3D" id="2.30.30.60">
    <property type="match status" value="1"/>
</dbReference>
<keyword evidence="3" id="KW-1003">Cell membrane</keyword>
<evidence type="ECO:0000256" key="6">
    <source>
        <dbReference type="ARBA" id="ARBA00023136"/>
    </source>
</evidence>
<dbReference type="InterPro" id="IPR049278">
    <property type="entry name" value="MS_channel_C"/>
</dbReference>
<dbReference type="AlphaFoldDB" id="A0ABD6BT14"/>
<comment type="similarity">
    <text evidence="2">Belongs to the MscS (TC 1.A.23) family.</text>
</comment>
<feature type="transmembrane region" description="Helical" evidence="8">
    <location>
        <begin position="172"/>
        <end position="197"/>
    </location>
</feature>
<dbReference type="InterPro" id="IPR045275">
    <property type="entry name" value="MscS_archaea/bacteria_type"/>
</dbReference>
<dbReference type="SUPFAM" id="SSF82861">
    <property type="entry name" value="Mechanosensitive channel protein MscS (YggB), transmembrane region"/>
    <property type="match status" value="1"/>
</dbReference>
<comment type="subcellular location">
    <subcellularLocation>
        <location evidence="1">Cell membrane</location>
        <topology evidence="1">Multi-pass membrane protein</topology>
    </subcellularLocation>
</comment>
<proteinExistence type="inferred from homology"/>
<dbReference type="Pfam" id="PF21082">
    <property type="entry name" value="MS_channel_3rd"/>
    <property type="match status" value="1"/>
</dbReference>
<dbReference type="InterPro" id="IPR023408">
    <property type="entry name" value="MscS_beta-dom_sf"/>
</dbReference>
<keyword evidence="4 8" id="KW-0812">Transmembrane</keyword>
<evidence type="ECO:0000256" key="4">
    <source>
        <dbReference type="ARBA" id="ARBA00022692"/>
    </source>
</evidence>
<feature type="transmembrane region" description="Helical" evidence="8">
    <location>
        <begin position="60"/>
        <end position="78"/>
    </location>
</feature>
<feature type="compositionally biased region" description="Basic and acidic residues" evidence="7">
    <location>
        <begin position="390"/>
        <end position="399"/>
    </location>
</feature>
<evidence type="ECO:0000256" key="2">
    <source>
        <dbReference type="ARBA" id="ARBA00008017"/>
    </source>
</evidence>
<dbReference type="Proteomes" id="UP001597139">
    <property type="component" value="Unassembled WGS sequence"/>
</dbReference>
<feature type="compositionally biased region" description="Acidic residues" evidence="7">
    <location>
        <begin position="414"/>
        <end position="442"/>
    </location>
</feature>
<dbReference type="GO" id="GO:0005886">
    <property type="term" value="C:plasma membrane"/>
    <property type="evidence" value="ECO:0007669"/>
    <property type="project" value="UniProtKB-SubCell"/>
</dbReference>
<gene>
    <name evidence="11" type="ORF">ACFSAU_09695</name>
</gene>
<evidence type="ECO:0000259" key="9">
    <source>
        <dbReference type="Pfam" id="PF00924"/>
    </source>
</evidence>
<evidence type="ECO:0000256" key="8">
    <source>
        <dbReference type="SAM" id="Phobius"/>
    </source>
</evidence>
<evidence type="ECO:0000256" key="7">
    <source>
        <dbReference type="SAM" id="MobiDB-lite"/>
    </source>
</evidence>
<reference evidence="11 12" key="1">
    <citation type="journal article" date="2019" name="Int. J. Syst. Evol. Microbiol.">
        <title>The Global Catalogue of Microorganisms (GCM) 10K type strain sequencing project: providing services to taxonomists for standard genome sequencing and annotation.</title>
        <authorList>
            <consortium name="The Broad Institute Genomics Platform"/>
            <consortium name="The Broad Institute Genome Sequencing Center for Infectious Disease"/>
            <person name="Wu L."/>
            <person name="Ma J."/>
        </authorList>
    </citation>
    <scope>NUCLEOTIDE SEQUENCE [LARGE SCALE GENOMIC DNA]</scope>
    <source>
        <strain evidence="11 12">CGMCC 1.12859</strain>
    </source>
</reference>
<dbReference type="InterPro" id="IPR006686">
    <property type="entry name" value="MscS_channel_CS"/>
</dbReference>
<dbReference type="Gene3D" id="1.10.287.1260">
    <property type="match status" value="1"/>
</dbReference>
<evidence type="ECO:0000256" key="5">
    <source>
        <dbReference type="ARBA" id="ARBA00022989"/>
    </source>
</evidence>
<feature type="domain" description="Mechanosensitive ion channel MscS C-terminal" evidence="10">
    <location>
        <begin position="257"/>
        <end position="342"/>
    </location>
</feature>
<evidence type="ECO:0000256" key="3">
    <source>
        <dbReference type="ARBA" id="ARBA00022475"/>
    </source>
</evidence>
<protein>
    <submittedName>
        <fullName evidence="11">Mechanosensitive ion channel family protein</fullName>
    </submittedName>
</protein>
<dbReference type="PANTHER" id="PTHR30221:SF20">
    <property type="entry name" value="SMALL-CONDUCTANCE MECHANOSENSITIVE CHANNEL"/>
    <property type="match status" value="1"/>
</dbReference>
<dbReference type="InterPro" id="IPR011066">
    <property type="entry name" value="MscS_channel_C_sf"/>
</dbReference>
<dbReference type="EMBL" id="JBHUCZ010000009">
    <property type="protein sequence ID" value="MFD1567767.1"/>
    <property type="molecule type" value="Genomic_DNA"/>
</dbReference>
<name>A0ABD6BT14_9EURY</name>
<keyword evidence="5 8" id="KW-1133">Transmembrane helix</keyword>
<organism evidence="11 12">
    <name type="scientific">Halolamina litorea</name>
    <dbReference type="NCBI Taxonomy" id="1515593"/>
    <lineage>
        <taxon>Archaea</taxon>
        <taxon>Methanobacteriati</taxon>
        <taxon>Methanobacteriota</taxon>
        <taxon>Stenosarchaea group</taxon>
        <taxon>Halobacteria</taxon>
        <taxon>Halobacteriales</taxon>
        <taxon>Haloferacaceae</taxon>
    </lineage>
</organism>
<accession>A0ABD6BT14</accession>
<evidence type="ECO:0000313" key="12">
    <source>
        <dbReference type="Proteomes" id="UP001597139"/>
    </source>
</evidence>
<keyword evidence="6 8" id="KW-0472">Membrane</keyword>
<evidence type="ECO:0000259" key="10">
    <source>
        <dbReference type="Pfam" id="PF21082"/>
    </source>
</evidence>
<sequence length="442" mass="46913">MAGHHALADLIRATFATLGAQLFVTGLAVALLVVAGFAVRSVGPRLKRHADDALAESLQAAVMVLLTTLVSLFLITVWRASGLIERGFEQIDPSSRQVVAVVLSIAVLFGSYTLTRVTKNSIRRLSKERGAITDHQQEVAHHVVQLCVFAMAVLVVLGIWNVDPGDLLLGAGAAGVVLGLAARQTLGAVLAGFVVLFSRPFDLGDWVQIGDEEGIVTDISVFNTQLRTFDDEYVMIPNDIVTDTEIRNRSRKGRLRVETDVGVDYETDVQHAMEVAASAMADTDTPMERPDPNVVLSEFGGSSVVLKLRYYIDNPSARKMWKARTEVISAVKGAFAEEGIKIPFPQRELSGRPEAGGLAVSGVRAGDVTDDDGETGSGAGDEAANGEGLDDGRVVRTDAADADAVDGSSSGNGAEDDDAGTTDDTEDAEDDADDTEDTENDS</sequence>
<comment type="caution">
    <text evidence="11">The sequence shown here is derived from an EMBL/GenBank/DDBJ whole genome shotgun (WGS) entry which is preliminary data.</text>
</comment>
<feature type="transmembrane region" description="Helical" evidence="8">
    <location>
        <begin position="20"/>
        <end position="39"/>
    </location>
</feature>
<dbReference type="Pfam" id="PF00924">
    <property type="entry name" value="MS_channel_2nd"/>
    <property type="match status" value="1"/>
</dbReference>
<dbReference type="Gene3D" id="3.30.70.100">
    <property type="match status" value="1"/>
</dbReference>
<dbReference type="PROSITE" id="PS01246">
    <property type="entry name" value="UPF0003"/>
    <property type="match status" value="1"/>
</dbReference>
<feature type="transmembrane region" description="Helical" evidence="8">
    <location>
        <begin position="139"/>
        <end position="160"/>
    </location>
</feature>
<feature type="domain" description="Mechanosensitive ion channel MscS" evidence="9">
    <location>
        <begin position="189"/>
        <end position="251"/>
    </location>
</feature>
<evidence type="ECO:0000313" key="11">
    <source>
        <dbReference type="EMBL" id="MFD1567767.1"/>
    </source>
</evidence>
<feature type="region of interest" description="Disordered" evidence="7">
    <location>
        <begin position="346"/>
        <end position="442"/>
    </location>
</feature>
<dbReference type="InterPro" id="IPR011014">
    <property type="entry name" value="MscS_channel_TM-2"/>
</dbReference>
<feature type="transmembrane region" description="Helical" evidence="8">
    <location>
        <begin position="98"/>
        <end position="118"/>
    </location>
</feature>